<evidence type="ECO:0000313" key="2">
    <source>
        <dbReference type="Proteomes" id="UP001148629"/>
    </source>
</evidence>
<keyword evidence="2" id="KW-1185">Reference proteome</keyword>
<proteinExistence type="predicted"/>
<evidence type="ECO:0000313" key="1">
    <source>
        <dbReference type="EMBL" id="KAJ3535639.1"/>
    </source>
</evidence>
<accession>A0ACC1SAN2</accession>
<reference evidence="1" key="1">
    <citation type="submission" date="2022-08" db="EMBL/GenBank/DDBJ databases">
        <title>Genome Sequence of Fusarium decemcellulare.</title>
        <authorList>
            <person name="Buettner E."/>
        </authorList>
    </citation>
    <scope>NUCLEOTIDE SEQUENCE</scope>
    <source>
        <strain evidence="1">Babe19</strain>
    </source>
</reference>
<sequence>MASNATTPGSYHNYKQDMERRRRRMIDCMKWMGREDLLRSQLDAVVPEICAKLKADGHRRVGRVWFDYCVDATAWDKSRIDLEKAGEPAPAFPWKVDEPSRSDMSLGISLTFDRWLQENKSSSEPEKFTNEELERRSQPCHSELQNAEPVWTESTSDLTNIQSGLFWTQRLCNTMAVSFEDVYIELSCNFQNDPILTDGSDPNKRPCTDATRTPSPGPAPTSLPSSPVTSATMTSPPIPCAAQRAMFWLLMSGIMNDPEAMEGVCGPFEIQLPQQLDFEGLVWGPGGSLFDAIQNNMLDEDMTIAWVCNNDGRPDKLIVGFSQQVEDTGYANCVRLWRCFNQVWAWTRLVHEGSTMPLLTYFHSCPTAAARSYDIPAVTPEDRVFSGLDRELGLDEMDTSEDF</sequence>
<comment type="caution">
    <text evidence="1">The sequence shown here is derived from an EMBL/GenBank/DDBJ whole genome shotgun (WGS) entry which is preliminary data.</text>
</comment>
<gene>
    <name evidence="1" type="ORF">NM208_g7051</name>
</gene>
<name>A0ACC1SAN2_9HYPO</name>
<dbReference type="Proteomes" id="UP001148629">
    <property type="component" value="Unassembled WGS sequence"/>
</dbReference>
<dbReference type="EMBL" id="JANRMS010000698">
    <property type="protein sequence ID" value="KAJ3535639.1"/>
    <property type="molecule type" value="Genomic_DNA"/>
</dbReference>
<protein>
    <submittedName>
        <fullName evidence="1">Uncharacterized protein</fullName>
    </submittedName>
</protein>
<organism evidence="1 2">
    <name type="scientific">Fusarium decemcellulare</name>
    <dbReference type="NCBI Taxonomy" id="57161"/>
    <lineage>
        <taxon>Eukaryota</taxon>
        <taxon>Fungi</taxon>
        <taxon>Dikarya</taxon>
        <taxon>Ascomycota</taxon>
        <taxon>Pezizomycotina</taxon>
        <taxon>Sordariomycetes</taxon>
        <taxon>Hypocreomycetidae</taxon>
        <taxon>Hypocreales</taxon>
        <taxon>Nectriaceae</taxon>
        <taxon>Fusarium</taxon>
        <taxon>Fusarium decemcellulare species complex</taxon>
    </lineage>
</organism>